<dbReference type="EMBL" id="NKXS01000035">
    <property type="protein sequence ID" value="PIN26889.1"/>
    <property type="molecule type" value="Genomic_DNA"/>
</dbReference>
<dbReference type="Pfam" id="PF00891">
    <property type="entry name" value="Methyltransf_2"/>
    <property type="match status" value="1"/>
</dbReference>
<dbReference type="InterPro" id="IPR016461">
    <property type="entry name" value="COMT-like"/>
</dbReference>
<keyword evidence="1 5" id="KW-0489">Methyltransferase</keyword>
<dbReference type="OrthoDB" id="1606438at2759"/>
<organism evidence="5 6">
    <name type="scientific">Handroanthus impetiginosus</name>
    <dbReference type="NCBI Taxonomy" id="429701"/>
    <lineage>
        <taxon>Eukaryota</taxon>
        <taxon>Viridiplantae</taxon>
        <taxon>Streptophyta</taxon>
        <taxon>Embryophyta</taxon>
        <taxon>Tracheophyta</taxon>
        <taxon>Spermatophyta</taxon>
        <taxon>Magnoliopsida</taxon>
        <taxon>eudicotyledons</taxon>
        <taxon>Gunneridae</taxon>
        <taxon>Pentapetalae</taxon>
        <taxon>asterids</taxon>
        <taxon>lamiids</taxon>
        <taxon>Lamiales</taxon>
        <taxon>Bignoniaceae</taxon>
        <taxon>Crescentiina</taxon>
        <taxon>Tabebuia alliance</taxon>
        <taxon>Handroanthus</taxon>
    </lineage>
</organism>
<evidence type="ECO:0000313" key="5">
    <source>
        <dbReference type="EMBL" id="PIN26889.1"/>
    </source>
</evidence>
<evidence type="ECO:0000256" key="2">
    <source>
        <dbReference type="ARBA" id="ARBA00022679"/>
    </source>
</evidence>
<dbReference type="Proteomes" id="UP000231279">
    <property type="component" value="Unassembled WGS sequence"/>
</dbReference>
<keyword evidence="2 5" id="KW-0808">Transferase</keyword>
<evidence type="ECO:0000256" key="3">
    <source>
        <dbReference type="ARBA" id="ARBA00022691"/>
    </source>
</evidence>
<proteinExistence type="predicted"/>
<evidence type="ECO:0000256" key="1">
    <source>
        <dbReference type="ARBA" id="ARBA00022603"/>
    </source>
</evidence>
<dbReference type="PANTHER" id="PTHR11746">
    <property type="entry name" value="O-METHYLTRANSFERASE"/>
    <property type="match status" value="1"/>
</dbReference>
<accession>A0A2G9IAW8</accession>
<feature type="domain" description="O-methyltransferase C-terminal" evidence="4">
    <location>
        <begin position="1"/>
        <end position="147"/>
    </location>
</feature>
<dbReference type="AlphaFoldDB" id="A0A2G9IAW8"/>
<evidence type="ECO:0000259" key="4">
    <source>
        <dbReference type="Pfam" id="PF00891"/>
    </source>
</evidence>
<sequence length="152" mass="17481">MSAFEYSAKDPRFNQLFNQAMQEESTIIMKKVLEKYKGFEGLKTLVDVGGGIGASLKMIISRYPSIKGINFDLPHVIQNVPSYLVERISSDMFDKLVEFLLRLHVNNYHFNKNWICHDWIDLHCEKLLKNCYEALPESGKVITAENLARGPK</sequence>
<evidence type="ECO:0000313" key="6">
    <source>
        <dbReference type="Proteomes" id="UP000231279"/>
    </source>
</evidence>
<name>A0A2G9IAW8_9LAMI</name>
<protein>
    <submittedName>
        <fullName evidence="5">Caffeate O-methyltransferase</fullName>
        <ecNumber evidence="5">2.1.1.68</ecNumber>
    </submittedName>
</protein>
<dbReference type="SUPFAM" id="SSF53335">
    <property type="entry name" value="S-adenosyl-L-methionine-dependent methyltransferases"/>
    <property type="match status" value="1"/>
</dbReference>
<reference evidence="6" key="1">
    <citation type="journal article" date="2018" name="Gigascience">
        <title>Genome assembly of the Pink Ipe (Handroanthus impetiginosus, Bignoniaceae), a highly valued, ecologically keystone Neotropical timber forest tree.</title>
        <authorList>
            <person name="Silva-Junior O.B."/>
            <person name="Grattapaglia D."/>
            <person name="Novaes E."/>
            <person name="Collevatti R.G."/>
        </authorList>
    </citation>
    <scope>NUCLEOTIDE SEQUENCE [LARGE SCALE GENOMIC DNA]</scope>
    <source>
        <strain evidence="6">cv. UFG-1</strain>
    </source>
</reference>
<dbReference type="EC" id="2.1.1.68" evidence="5"/>
<dbReference type="GO" id="GO:0032259">
    <property type="term" value="P:methylation"/>
    <property type="evidence" value="ECO:0007669"/>
    <property type="project" value="UniProtKB-KW"/>
</dbReference>
<dbReference type="STRING" id="429701.A0A2G9IAW8"/>
<keyword evidence="3" id="KW-0949">S-adenosyl-L-methionine</keyword>
<dbReference type="InterPro" id="IPR029063">
    <property type="entry name" value="SAM-dependent_MTases_sf"/>
</dbReference>
<keyword evidence="6" id="KW-1185">Reference proteome</keyword>
<comment type="caution">
    <text evidence="5">The sequence shown here is derived from an EMBL/GenBank/DDBJ whole genome shotgun (WGS) entry which is preliminary data.</text>
</comment>
<dbReference type="InterPro" id="IPR001077">
    <property type="entry name" value="COMT_C"/>
</dbReference>
<gene>
    <name evidence="5" type="ORF">CDL12_00345</name>
</gene>
<dbReference type="Gene3D" id="3.40.50.150">
    <property type="entry name" value="Vaccinia Virus protein VP39"/>
    <property type="match status" value="1"/>
</dbReference>
<dbReference type="GO" id="GO:0047763">
    <property type="term" value="F:caffeate O-methyltransferase activity"/>
    <property type="evidence" value="ECO:0007669"/>
    <property type="project" value="UniProtKB-EC"/>
</dbReference>
<dbReference type="PROSITE" id="PS51683">
    <property type="entry name" value="SAM_OMT_II"/>
    <property type="match status" value="1"/>
</dbReference>